<organism evidence="3 4">
    <name type="scientific">Gemmatirosa kalamazoonensis</name>
    <dbReference type="NCBI Taxonomy" id="861299"/>
    <lineage>
        <taxon>Bacteria</taxon>
        <taxon>Pseudomonadati</taxon>
        <taxon>Gemmatimonadota</taxon>
        <taxon>Gemmatimonadia</taxon>
        <taxon>Gemmatimonadales</taxon>
        <taxon>Gemmatimonadaceae</taxon>
        <taxon>Gemmatirosa</taxon>
    </lineage>
</organism>
<dbReference type="HOGENOM" id="CLU_502278_0_0_0"/>
<dbReference type="GO" id="GO:0016491">
    <property type="term" value="F:oxidoreductase activity"/>
    <property type="evidence" value="ECO:0007669"/>
    <property type="project" value="TreeGrafter"/>
</dbReference>
<evidence type="ECO:0000313" key="3">
    <source>
        <dbReference type="EMBL" id="AHG92400.1"/>
    </source>
</evidence>
<dbReference type="SUPFAM" id="SSF50891">
    <property type="entry name" value="Cyclophilin-like"/>
    <property type="match status" value="1"/>
</dbReference>
<dbReference type="Gene3D" id="1.25.10.10">
    <property type="entry name" value="Leucine-rich Repeat Variant"/>
    <property type="match status" value="3"/>
</dbReference>
<name>W0RPY3_9BACT</name>
<evidence type="ECO:0000259" key="2">
    <source>
        <dbReference type="PROSITE" id="PS50072"/>
    </source>
</evidence>
<dbReference type="Pfam" id="PF00160">
    <property type="entry name" value="Pro_isomerase"/>
    <property type="match status" value="1"/>
</dbReference>
<dbReference type="InterPro" id="IPR002130">
    <property type="entry name" value="Cyclophilin-type_PPIase_dom"/>
</dbReference>
<evidence type="ECO:0000256" key="1">
    <source>
        <dbReference type="SAM" id="MobiDB-lite"/>
    </source>
</evidence>
<accession>W0RPY3</accession>
<dbReference type="RefSeq" id="WP_158508889.1">
    <property type="nucleotide sequence ID" value="NZ_CP007129.1"/>
</dbReference>
<dbReference type="KEGG" id="gba:J421_4865"/>
<dbReference type="Gene3D" id="2.40.100.10">
    <property type="entry name" value="Cyclophilin-like"/>
    <property type="match status" value="1"/>
</dbReference>
<dbReference type="InterPro" id="IPR016024">
    <property type="entry name" value="ARM-type_fold"/>
</dbReference>
<dbReference type="InParanoid" id="W0RPY3"/>
<proteinExistence type="predicted"/>
<keyword evidence="4" id="KW-1185">Reference proteome</keyword>
<protein>
    <submittedName>
        <fullName evidence="3">Peptidyl-prolyl cis-trans isomerase cyclophilin type</fullName>
    </submittedName>
</protein>
<dbReference type="SUPFAM" id="SSF48371">
    <property type="entry name" value="ARM repeat"/>
    <property type="match status" value="2"/>
</dbReference>
<dbReference type="Pfam" id="PF13646">
    <property type="entry name" value="HEAT_2"/>
    <property type="match status" value="3"/>
</dbReference>
<dbReference type="PANTHER" id="PTHR12697:SF5">
    <property type="entry name" value="DEOXYHYPUSINE HYDROXYLASE"/>
    <property type="match status" value="1"/>
</dbReference>
<gene>
    <name evidence="3" type="ORF">J421_4865</name>
</gene>
<dbReference type="Proteomes" id="UP000019151">
    <property type="component" value="Plasmid 1"/>
</dbReference>
<geneLocation type="plasmid" evidence="3 4">
    <name>1</name>
</geneLocation>
<dbReference type="InterPro" id="IPR011989">
    <property type="entry name" value="ARM-like"/>
</dbReference>
<keyword evidence="3" id="KW-0614">Plasmid</keyword>
<evidence type="ECO:0000313" key="4">
    <source>
        <dbReference type="Proteomes" id="UP000019151"/>
    </source>
</evidence>
<dbReference type="SMART" id="SM00567">
    <property type="entry name" value="EZ_HEAT"/>
    <property type="match status" value="5"/>
</dbReference>
<dbReference type="PANTHER" id="PTHR12697">
    <property type="entry name" value="PBS LYASE HEAT-LIKE PROTEIN"/>
    <property type="match status" value="1"/>
</dbReference>
<dbReference type="PROSITE" id="PS50072">
    <property type="entry name" value="CSA_PPIASE_2"/>
    <property type="match status" value="1"/>
</dbReference>
<dbReference type="GO" id="GO:0003755">
    <property type="term" value="F:peptidyl-prolyl cis-trans isomerase activity"/>
    <property type="evidence" value="ECO:0007669"/>
    <property type="project" value="InterPro"/>
</dbReference>
<feature type="domain" description="PPIase cyclophilin-type" evidence="2">
    <location>
        <begin position="415"/>
        <end position="542"/>
    </location>
</feature>
<dbReference type="InterPro" id="IPR004155">
    <property type="entry name" value="PBS_lyase_HEAT"/>
</dbReference>
<sequence length="542" mass="57525">MLFSSASLCVLCGQSPSHRAAPPLGAREVDAIATLEMLEDRRRLDTTALAALLADAHAEVRRRAAVAVGRIADRRGVALLRARPLDADTAVAAATVFAVGQLRDSAAVPWLDSLLSAPRTAPTVATEAAAALGKIRTVTARDALERFLAAAPTDARGRATVGEALLAIGRVTARGDLGPIVRWTRSPDEEVRWRATWALFRPRDPAAVPTLLALAADRSPLVRSWAVRGLSRPQADSAGRRAEAEARLLAAARDRDRRVRTEAVRALGTYADSAAVQTLLAALGSADTWLSVSAAEGLARVRDPAVVRALVGATAADHPCALRITALRTLQGAAPAEALGAAPEVARDSVPYCRATAAQVLTALRDTARSTGPRRATPRPGPDTTRGLADYRRLVERWVVPDYEGKPRPRVVWTTPRGAIEIELYPGDAPMAVEEVMRLTASGAIVGTEFTRVVPDFVAQQRPVVGARLQRDEVSRRRLLRGNLSWATAGLDTGVPGYTLGNTPQPHNEGDFTSVGRVVRGLDVVDRLALGDAVTAARVVGP</sequence>
<feature type="region of interest" description="Disordered" evidence="1">
    <location>
        <begin position="368"/>
        <end position="387"/>
    </location>
</feature>
<reference evidence="3 4" key="1">
    <citation type="journal article" date="2014" name="Genome Announc.">
        <title>Genome Sequence and Methylome of Soil Bacterium Gemmatirosa kalamazoonensis KBS708T, a Member of the Rarely Cultivated Gemmatimonadetes Phylum.</title>
        <authorList>
            <person name="Debruyn J.M."/>
            <person name="Radosevich M."/>
            <person name="Wommack K.E."/>
            <person name="Polson S.W."/>
            <person name="Hauser L.J."/>
            <person name="Fawaz M.N."/>
            <person name="Korlach J."/>
            <person name="Tsai Y.C."/>
        </authorList>
    </citation>
    <scope>NUCLEOTIDE SEQUENCE [LARGE SCALE GENOMIC DNA]</scope>
    <source>
        <strain evidence="3 4">KBS708</strain>
        <plasmid evidence="4">Plasmid 1</plasmid>
    </source>
</reference>
<dbReference type="InterPro" id="IPR029000">
    <property type="entry name" value="Cyclophilin-like_dom_sf"/>
</dbReference>
<dbReference type="EMBL" id="CP007129">
    <property type="protein sequence ID" value="AHG92400.1"/>
    <property type="molecule type" value="Genomic_DNA"/>
</dbReference>
<dbReference type="AlphaFoldDB" id="W0RPY3"/>
<keyword evidence="3" id="KW-0413">Isomerase</keyword>
<dbReference type="OrthoDB" id="9807797at2"/>